<reference evidence="2 3" key="1">
    <citation type="submission" date="2020-07" db="EMBL/GenBank/DDBJ databases">
        <title>Sequencing the genomes of 1000 actinobacteria strains.</title>
        <authorList>
            <person name="Klenk H.-P."/>
        </authorList>
    </citation>
    <scope>NUCLEOTIDE SEQUENCE [LARGE SCALE GENOMIC DNA]</scope>
    <source>
        <strain evidence="2 3">DSM 45927</strain>
    </source>
</reference>
<keyword evidence="1" id="KW-0812">Transmembrane</keyword>
<comment type="caution">
    <text evidence="2">The sequence shown here is derived from an EMBL/GenBank/DDBJ whole genome shotgun (WGS) entry which is preliminary data.</text>
</comment>
<name>A0A853BIX7_9ACTN</name>
<feature type="transmembrane region" description="Helical" evidence="1">
    <location>
        <begin position="155"/>
        <end position="182"/>
    </location>
</feature>
<gene>
    <name evidence="2" type="ORF">HNR12_000962</name>
</gene>
<dbReference type="AlphaFoldDB" id="A0A853BIX7"/>
<evidence type="ECO:0000313" key="3">
    <source>
        <dbReference type="Proteomes" id="UP000575985"/>
    </source>
</evidence>
<keyword evidence="1" id="KW-1133">Transmembrane helix</keyword>
<sequence length="193" mass="21038">MTTTTPPPAPAAAARIRAAWRAAHEPVPGVPRWARYAAYAVPLTVLPSGLWRLPVAFLEEVGFGERVYIVLLSVVSELLAFTAVGLVAGWGERFPRWIPWLRGRRVPTPAAVVPAAAGAVLLTALWTWTFATHFAGLTVRGDPIPAEFPTQAGGWQAVVLYACYLPLVLWGPLLAAVTWAYWRRRRRSPHGGA</sequence>
<dbReference type="RefSeq" id="WP_179766338.1">
    <property type="nucleotide sequence ID" value="NZ_JACCFO010000001.1"/>
</dbReference>
<organism evidence="2 3">
    <name type="scientific">Streptomonospora nanhaiensis</name>
    <dbReference type="NCBI Taxonomy" id="1323731"/>
    <lineage>
        <taxon>Bacteria</taxon>
        <taxon>Bacillati</taxon>
        <taxon>Actinomycetota</taxon>
        <taxon>Actinomycetes</taxon>
        <taxon>Streptosporangiales</taxon>
        <taxon>Nocardiopsidaceae</taxon>
        <taxon>Streptomonospora</taxon>
    </lineage>
</organism>
<keyword evidence="1" id="KW-0472">Membrane</keyword>
<feature type="transmembrane region" description="Helical" evidence="1">
    <location>
        <begin position="67"/>
        <end position="90"/>
    </location>
</feature>
<dbReference type="EMBL" id="JACCFO010000001">
    <property type="protein sequence ID" value="NYI94685.1"/>
    <property type="molecule type" value="Genomic_DNA"/>
</dbReference>
<dbReference type="Proteomes" id="UP000575985">
    <property type="component" value="Unassembled WGS sequence"/>
</dbReference>
<evidence type="ECO:0000313" key="2">
    <source>
        <dbReference type="EMBL" id="NYI94685.1"/>
    </source>
</evidence>
<evidence type="ECO:0000256" key="1">
    <source>
        <dbReference type="SAM" id="Phobius"/>
    </source>
</evidence>
<proteinExistence type="predicted"/>
<keyword evidence="3" id="KW-1185">Reference proteome</keyword>
<protein>
    <submittedName>
        <fullName evidence="2">Uncharacterized protein</fullName>
    </submittedName>
</protein>
<accession>A0A853BIX7</accession>
<feature type="transmembrane region" description="Helical" evidence="1">
    <location>
        <begin position="111"/>
        <end position="135"/>
    </location>
</feature>